<dbReference type="SMART" id="SM00369">
    <property type="entry name" value="LRR_TYP"/>
    <property type="match status" value="5"/>
</dbReference>
<evidence type="ECO:0000313" key="5">
    <source>
        <dbReference type="Proteomes" id="UP000077315"/>
    </source>
</evidence>
<keyword evidence="5" id="KW-1185">Reference proteome</keyword>
<dbReference type="GO" id="GO:0061499">
    <property type="term" value="C:outer plaque of mitotic spindle pole body"/>
    <property type="evidence" value="ECO:0007669"/>
    <property type="project" value="TreeGrafter"/>
</dbReference>
<dbReference type="PROSITE" id="PS51450">
    <property type="entry name" value="LRR"/>
    <property type="match status" value="3"/>
</dbReference>
<feature type="coiled-coil region" evidence="3">
    <location>
        <begin position="348"/>
        <end position="375"/>
    </location>
</feature>
<proteinExistence type="predicted"/>
<reference evidence="5" key="1">
    <citation type="submission" date="2015-06" db="EMBL/GenBank/DDBJ databases">
        <title>Expansion of signal transduction pathways in fungi by whole-genome duplication.</title>
        <authorList>
            <consortium name="DOE Joint Genome Institute"/>
            <person name="Corrochano L.M."/>
            <person name="Kuo A."/>
            <person name="Marcet-Houben M."/>
            <person name="Polaino S."/>
            <person name="Salamov A."/>
            <person name="Villalobos J.M."/>
            <person name="Alvarez M.I."/>
            <person name="Avalos J."/>
            <person name="Benito E.P."/>
            <person name="Benoit I."/>
            <person name="Burger G."/>
            <person name="Camino L.P."/>
            <person name="Canovas D."/>
            <person name="Cerda-Olmedo E."/>
            <person name="Cheng J.-F."/>
            <person name="Dominguez A."/>
            <person name="Elias M."/>
            <person name="Eslava A.P."/>
            <person name="Glaser F."/>
            <person name="Grimwood J."/>
            <person name="Gutierrez G."/>
            <person name="Heitman J."/>
            <person name="Henrissat B."/>
            <person name="Iturriaga E.A."/>
            <person name="Lang B.F."/>
            <person name="Lavin J.L."/>
            <person name="Lee S."/>
            <person name="Li W."/>
            <person name="Lindquist E."/>
            <person name="Lopez-Garcia S."/>
            <person name="Luque E.M."/>
            <person name="Marcos A.T."/>
            <person name="Martin J."/>
            <person name="McCluskey K."/>
            <person name="Medina H.R."/>
            <person name="Miralles-Duran A."/>
            <person name="Miyazaki A."/>
            <person name="Munoz-Torres E."/>
            <person name="Oguiza J.A."/>
            <person name="Ohm R."/>
            <person name="Olmedo M."/>
            <person name="Orejas M."/>
            <person name="Ortiz-Castellanos L."/>
            <person name="Pisabarro A.G."/>
            <person name="Rodriguez-Romero J."/>
            <person name="Ruiz-Herrera J."/>
            <person name="Ruiz-Vazquez R."/>
            <person name="Sanz C."/>
            <person name="Schackwitz W."/>
            <person name="Schmutz J."/>
            <person name="Shahriari M."/>
            <person name="Shelest E."/>
            <person name="Silva-Franco F."/>
            <person name="Soanes D."/>
            <person name="Syed K."/>
            <person name="Tagua V.G."/>
            <person name="Talbot N.J."/>
            <person name="Thon M."/>
            <person name="De vries R.P."/>
            <person name="Wiebenga A."/>
            <person name="Yadav J.S."/>
            <person name="Braun E.L."/>
            <person name="Baker S."/>
            <person name="Garre V."/>
            <person name="Horwitz B."/>
            <person name="Torres-Martinez S."/>
            <person name="Idnurm A."/>
            <person name="Herrera-Estrella A."/>
            <person name="Gabaldon T."/>
            <person name="Grigoriev I.V."/>
        </authorList>
    </citation>
    <scope>NUCLEOTIDE SEQUENCE [LARGE SCALE GENOMIC DNA]</scope>
    <source>
        <strain evidence="5">NRRL 1555(-)</strain>
    </source>
</reference>
<dbReference type="InterPro" id="IPR001611">
    <property type="entry name" value="Leu-rich_rpt"/>
</dbReference>
<dbReference type="InParanoid" id="A0A162U4L1"/>
<dbReference type="GO" id="GO:0035591">
    <property type="term" value="F:signaling adaptor activity"/>
    <property type="evidence" value="ECO:0007669"/>
    <property type="project" value="TreeGrafter"/>
</dbReference>
<dbReference type="Pfam" id="PF13855">
    <property type="entry name" value="LRR_8"/>
    <property type="match status" value="1"/>
</dbReference>
<dbReference type="Proteomes" id="UP000077315">
    <property type="component" value="Unassembled WGS sequence"/>
</dbReference>
<dbReference type="PANTHER" id="PTHR47566:SF1">
    <property type="entry name" value="PROTEIN NUD1"/>
    <property type="match status" value="1"/>
</dbReference>
<dbReference type="GeneID" id="28989220"/>
<dbReference type="OrthoDB" id="7451790at2759"/>
<dbReference type="InterPro" id="IPR032675">
    <property type="entry name" value="LRR_dom_sf"/>
</dbReference>
<keyword evidence="2" id="KW-0677">Repeat</keyword>
<keyword evidence="1" id="KW-0433">Leucine-rich repeat</keyword>
<dbReference type="VEuPathDB" id="FungiDB:PHYBLDRAFT_112883"/>
<name>A0A162U4L1_PHYB8</name>
<accession>A0A162U4L1</accession>
<organism evidence="4 5">
    <name type="scientific">Phycomyces blakesleeanus (strain ATCC 8743b / DSM 1359 / FGSC 10004 / NBRC 33097 / NRRL 1555)</name>
    <dbReference type="NCBI Taxonomy" id="763407"/>
    <lineage>
        <taxon>Eukaryota</taxon>
        <taxon>Fungi</taxon>
        <taxon>Fungi incertae sedis</taxon>
        <taxon>Mucoromycota</taxon>
        <taxon>Mucoromycotina</taxon>
        <taxon>Mucoromycetes</taxon>
        <taxon>Mucorales</taxon>
        <taxon>Phycomycetaceae</taxon>
        <taxon>Phycomyces</taxon>
    </lineage>
</organism>
<keyword evidence="3" id="KW-0175">Coiled coil</keyword>
<evidence type="ECO:0000256" key="3">
    <source>
        <dbReference type="SAM" id="Coils"/>
    </source>
</evidence>
<dbReference type="PANTHER" id="PTHR47566">
    <property type="match status" value="1"/>
</dbReference>
<dbReference type="GO" id="GO:0031028">
    <property type="term" value="P:septation initiation signaling"/>
    <property type="evidence" value="ECO:0007669"/>
    <property type="project" value="TreeGrafter"/>
</dbReference>
<dbReference type="STRING" id="763407.A0A162U4L1"/>
<dbReference type="SUPFAM" id="SSF52058">
    <property type="entry name" value="L domain-like"/>
    <property type="match status" value="1"/>
</dbReference>
<protein>
    <submittedName>
        <fullName evidence="4">Uncharacterized protein</fullName>
    </submittedName>
</protein>
<sequence length="377" mass="44029">MKTCYLTGFGPCPHLRVLHAENNKIYSCKPFQHIRSLTSLNLRSNVIKRLRFGETDLIELESLDLSYNRIESLDSIEGLPSLRLLNLDHNDIESVFIETPMDRLKILRLSFNRLKSFNGSLFPDLRTLYLDTNQIKRIVGLSCIPRLHSFSVRNQGGNVVDLNLYHLRGCRKVYLSGNPMRRLTDMADFFTLEYLELCSAQLEELPNTFARQMPNLAVVYLSSNFLTNIRPLRELRYLRKLVLLDNRISNLGDTVDDISVFHHLYYLDLRENPISQKFYPAVTATTKLKSQPKLIQYLAPEYDTTWGSRDDEFREKLPVHWRVRRDGYRASLIKYCKSLRTLDNMVIKDEERDNADAAIDNIREFSKDIKKALEENE</sequence>
<dbReference type="GO" id="GO:1902412">
    <property type="term" value="P:regulation of mitotic cytokinesis"/>
    <property type="evidence" value="ECO:0007669"/>
    <property type="project" value="TreeGrafter"/>
</dbReference>
<dbReference type="RefSeq" id="XP_018291422.1">
    <property type="nucleotide sequence ID" value="XM_018428314.1"/>
</dbReference>
<dbReference type="Gene3D" id="3.80.10.10">
    <property type="entry name" value="Ribonuclease Inhibitor"/>
    <property type="match status" value="2"/>
</dbReference>
<evidence type="ECO:0000256" key="1">
    <source>
        <dbReference type="ARBA" id="ARBA00022614"/>
    </source>
</evidence>
<dbReference type="InterPro" id="IPR052574">
    <property type="entry name" value="CDIRP"/>
</dbReference>
<dbReference type="AlphaFoldDB" id="A0A162U4L1"/>
<gene>
    <name evidence="4" type="ORF">PHYBLDRAFT_112883</name>
</gene>
<dbReference type="PRINTS" id="PR00019">
    <property type="entry name" value="LEURICHRPT"/>
</dbReference>
<evidence type="ECO:0000313" key="4">
    <source>
        <dbReference type="EMBL" id="OAD73382.1"/>
    </source>
</evidence>
<dbReference type="InterPro" id="IPR003591">
    <property type="entry name" value="Leu-rich_rpt_typical-subtyp"/>
</dbReference>
<evidence type="ECO:0000256" key="2">
    <source>
        <dbReference type="ARBA" id="ARBA00022737"/>
    </source>
</evidence>
<dbReference type="EMBL" id="KV440981">
    <property type="protein sequence ID" value="OAD73382.1"/>
    <property type="molecule type" value="Genomic_DNA"/>
</dbReference>
<dbReference type="SMART" id="SM00365">
    <property type="entry name" value="LRR_SD22"/>
    <property type="match status" value="3"/>
</dbReference>